<name>A0ABS3UZW3_9ACTN</name>
<keyword evidence="2" id="KW-1185">Reference proteome</keyword>
<proteinExistence type="predicted"/>
<dbReference type="Proteomes" id="UP000679690">
    <property type="component" value="Unassembled WGS sequence"/>
</dbReference>
<organism evidence="1 2">
    <name type="scientific">Actinoplanes flavus</name>
    <dbReference type="NCBI Taxonomy" id="2820290"/>
    <lineage>
        <taxon>Bacteria</taxon>
        <taxon>Bacillati</taxon>
        <taxon>Actinomycetota</taxon>
        <taxon>Actinomycetes</taxon>
        <taxon>Micromonosporales</taxon>
        <taxon>Micromonosporaceae</taxon>
        <taxon>Actinoplanes</taxon>
    </lineage>
</organism>
<evidence type="ECO:0000313" key="2">
    <source>
        <dbReference type="Proteomes" id="UP000679690"/>
    </source>
</evidence>
<dbReference type="RefSeq" id="WP_208473354.1">
    <property type="nucleotide sequence ID" value="NZ_JAGFNS010000053.1"/>
</dbReference>
<reference evidence="1 2" key="1">
    <citation type="submission" date="2021-03" db="EMBL/GenBank/DDBJ databases">
        <title>Actinoplanes flavus sp. nov., a novel actinomycete isolated from Coconut Palm rhizosphere soil.</title>
        <authorList>
            <person name="Luo X."/>
        </authorList>
    </citation>
    <scope>NUCLEOTIDE SEQUENCE [LARGE SCALE GENOMIC DNA]</scope>
    <source>
        <strain evidence="1 2">NEAU-H7</strain>
    </source>
</reference>
<evidence type="ECO:0000313" key="1">
    <source>
        <dbReference type="EMBL" id="MBO3744120.1"/>
    </source>
</evidence>
<sequence>MPSDMSVPIPSTLPWTNPASFRVWRYGIGHSRLLLTSRSGLDSIAHIDLLFEDVQFIQLHRDYRGIRVAEDPAALTEVAIRNPLGIAYLAVAISDATRTGLVICSRVTITSQHRRSGQGPDDFEAEVLVQQRTGRPA</sequence>
<evidence type="ECO:0008006" key="3">
    <source>
        <dbReference type="Google" id="ProtNLM"/>
    </source>
</evidence>
<accession>A0ABS3UZW3</accession>
<protein>
    <recommendedName>
        <fullName evidence="3">GNAT family N-acetyltransferase</fullName>
    </recommendedName>
</protein>
<gene>
    <name evidence="1" type="ORF">J5X75_42160</name>
</gene>
<dbReference type="EMBL" id="JAGFNS010000053">
    <property type="protein sequence ID" value="MBO3744120.1"/>
    <property type="molecule type" value="Genomic_DNA"/>
</dbReference>
<comment type="caution">
    <text evidence="1">The sequence shown here is derived from an EMBL/GenBank/DDBJ whole genome shotgun (WGS) entry which is preliminary data.</text>
</comment>